<dbReference type="GO" id="GO:0030655">
    <property type="term" value="P:beta-lactam antibiotic catabolic process"/>
    <property type="evidence" value="ECO:0007669"/>
    <property type="project" value="InterPro"/>
</dbReference>
<evidence type="ECO:0000256" key="2">
    <source>
        <dbReference type="ARBA" id="ARBA00009009"/>
    </source>
</evidence>
<evidence type="ECO:0000313" key="9">
    <source>
        <dbReference type="Proteomes" id="UP000545037"/>
    </source>
</evidence>
<comment type="caution">
    <text evidence="8">The sequence shown here is derived from an EMBL/GenBank/DDBJ whole genome shotgun (WGS) entry which is preliminary data.</text>
</comment>
<dbReference type="PANTHER" id="PTHR35333">
    <property type="entry name" value="BETA-LACTAMASE"/>
    <property type="match status" value="1"/>
</dbReference>
<dbReference type="SUPFAM" id="SSF56601">
    <property type="entry name" value="beta-lactamase/transpeptidase-like"/>
    <property type="match status" value="1"/>
</dbReference>
<keyword evidence="4 6" id="KW-0378">Hydrolase</keyword>
<gene>
    <name evidence="8" type="ORF">GGR13_002233</name>
</gene>
<evidence type="ECO:0000256" key="6">
    <source>
        <dbReference type="RuleBase" id="RU361140"/>
    </source>
</evidence>
<organism evidence="8 9">
    <name type="scientific">Brevundimonas variabilis</name>
    <dbReference type="NCBI Taxonomy" id="74312"/>
    <lineage>
        <taxon>Bacteria</taxon>
        <taxon>Pseudomonadati</taxon>
        <taxon>Pseudomonadota</taxon>
        <taxon>Alphaproteobacteria</taxon>
        <taxon>Caulobacterales</taxon>
        <taxon>Caulobacteraceae</taxon>
        <taxon>Brevundimonas</taxon>
    </lineage>
</organism>
<evidence type="ECO:0000256" key="3">
    <source>
        <dbReference type="ARBA" id="ARBA00012865"/>
    </source>
</evidence>
<dbReference type="InterPro" id="IPR023650">
    <property type="entry name" value="Beta-lactam_class-A_AS"/>
</dbReference>
<accession>A0A7W9CJJ2</accession>
<dbReference type="GO" id="GO:0008800">
    <property type="term" value="F:beta-lactamase activity"/>
    <property type="evidence" value="ECO:0007669"/>
    <property type="project" value="UniProtKB-UniRule"/>
</dbReference>
<keyword evidence="5 6" id="KW-0046">Antibiotic resistance</keyword>
<dbReference type="Proteomes" id="UP000545037">
    <property type="component" value="Unassembled WGS sequence"/>
</dbReference>
<dbReference type="PRINTS" id="PR00118">
    <property type="entry name" value="BLACTAMASEA"/>
</dbReference>
<proteinExistence type="inferred from homology"/>
<sequence length="304" mass="32174">MTSPDRRSILTGLGAVGIGLSGCARQTETARSTPVAAEGGRSLDLAALEARHGGRLGFALRNTATGETLAWRGEERFVYCSTFKMYLAAATLVRVQGGQERLDRAIAVTAADMVTHAPVTQPAVGRTLSIEALMKGTVEVSDNPAANLLIRELGGLAQMQAFYRSLGDMRTRVDRLEPEMNRLDGDKDTIAPAQSALNIENLFVAANTPLTPTSRDRLLDWMTASPTGQARIKAGVPEGWRVAHKTGTGGYGPTNDIGLIYPPSAPPVIVAAYFHATDASTEAQRDAVIADATRMALSAIGLTA</sequence>
<dbReference type="InterPro" id="IPR045155">
    <property type="entry name" value="Beta-lactam_cat"/>
</dbReference>
<dbReference type="EMBL" id="JACHOR010000003">
    <property type="protein sequence ID" value="MBB5746629.1"/>
    <property type="molecule type" value="Genomic_DNA"/>
</dbReference>
<evidence type="ECO:0000256" key="1">
    <source>
        <dbReference type="ARBA" id="ARBA00001526"/>
    </source>
</evidence>
<keyword evidence="9" id="KW-1185">Reference proteome</keyword>
<dbReference type="InterPro" id="IPR000871">
    <property type="entry name" value="Beta-lactam_class-A"/>
</dbReference>
<dbReference type="InterPro" id="IPR012338">
    <property type="entry name" value="Beta-lactam/transpept-like"/>
</dbReference>
<dbReference type="Gene3D" id="3.40.710.10">
    <property type="entry name" value="DD-peptidase/beta-lactamase superfamily"/>
    <property type="match status" value="1"/>
</dbReference>
<name>A0A7W9CJJ2_9CAUL</name>
<dbReference type="RefSeq" id="WP_183213571.1">
    <property type="nucleotide sequence ID" value="NZ_JACHOR010000003.1"/>
</dbReference>
<dbReference type="AlphaFoldDB" id="A0A7W9CJJ2"/>
<evidence type="ECO:0000259" key="7">
    <source>
        <dbReference type="Pfam" id="PF13354"/>
    </source>
</evidence>
<protein>
    <recommendedName>
        <fullName evidence="3 6">Beta-lactamase</fullName>
        <ecNumber evidence="3 6">3.5.2.6</ecNumber>
    </recommendedName>
</protein>
<dbReference type="PROSITE" id="PS00146">
    <property type="entry name" value="BETA_LACTAMASE_A"/>
    <property type="match status" value="1"/>
</dbReference>
<dbReference type="Pfam" id="PF13354">
    <property type="entry name" value="Beta-lactamase2"/>
    <property type="match status" value="1"/>
</dbReference>
<dbReference type="PROSITE" id="PS51257">
    <property type="entry name" value="PROKAR_LIPOPROTEIN"/>
    <property type="match status" value="1"/>
</dbReference>
<evidence type="ECO:0000256" key="5">
    <source>
        <dbReference type="ARBA" id="ARBA00023251"/>
    </source>
</evidence>
<dbReference type="PANTHER" id="PTHR35333:SF3">
    <property type="entry name" value="BETA-LACTAMASE-TYPE TRANSPEPTIDASE FOLD CONTAINING PROTEIN"/>
    <property type="match status" value="1"/>
</dbReference>
<dbReference type="GO" id="GO:0046677">
    <property type="term" value="P:response to antibiotic"/>
    <property type="evidence" value="ECO:0007669"/>
    <property type="project" value="UniProtKB-UniRule"/>
</dbReference>
<dbReference type="EC" id="3.5.2.6" evidence="3 6"/>
<comment type="catalytic activity">
    <reaction evidence="1 6">
        <text>a beta-lactam + H2O = a substituted beta-amino acid</text>
        <dbReference type="Rhea" id="RHEA:20401"/>
        <dbReference type="ChEBI" id="CHEBI:15377"/>
        <dbReference type="ChEBI" id="CHEBI:35627"/>
        <dbReference type="ChEBI" id="CHEBI:140347"/>
        <dbReference type="EC" id="3.5.2.6"/>
    </reaction>
</comment>
<dbReference type="NCBIfam" id="NF033103">
    <property type="entry name" value="bla_class_A"/>
    <property type="match status" value="1"/>
</dbReference>
<feature type="domain" description="Beta-lactamase class A catalytic" evidence="7">
    <location>
        <begin position="57"/>
        <end position="273"/>
    </location>
</feature>
<reference evidence="8 9" key="1">
    <citation type="submission" date="2020-08" db="EMBL/GenBank/DDBJ databases">
        <title>Genomic Encyclopedia of Type Strains, Phase IV (KMG-IV): sequencing the most valuable type-strain genomes for metagenomic binning, comparative biology and taxonomic classification.</title>
        <authorList>
            <person name="Goeker M."/>
        </authorList>
    </citation>
    <scope>NUCLEOTIDE SEQUENCE [LARGE SCALE GENOMIC DNA]</scope>
    <source>
        <strain evidence="8 9">DSM 4737</strain>
    </source>
</reference>
<evidence type="ECO:0000313" key="8">
    <source>
        <dbReference type="EMBL" id="MBB5746629.1"/>
    </source>
</evidence>
<comment type="similarity">
    <text evidence="2 6">Belongs to the class-A beta-lactamase family.</text>
</comment>
<evidence type="ECO:0000256" key="4">
    <source>
        <dbReference type="ARBA" id="ARBA00022801"/>
    </source>
</evidence>